<evidence type="ECO:0000313" key="1">
    <source>
        <dbReference type="EnsemblProtists" id="EOD41867"/>
    </source>
</evidence>
<dbReference type="PaxDb" id="2903-EOD41867"/>
<dbReference type="GeneID" id="17287137"/>
<dbReference type="RefSeq" id="XP_005794296.1">
    <property type="nucleotide sequence ID" value="XM_005794239.1"/>
</dbReference>
<sequence>MPFYVMEWKMRAGCPKKAFEAEFLEWNTTPVLPDEEAGATAAKVFPEFAK</sequence>
<evidence type="ECO:0000313" key="2">
    <source>
        <dbReference type="Proteomes" id="UP000013827"/>
    </source>
</evidence>
<accession>A0A0D3L1I2</accession>
<dbReference type="HOGENOM" id="CLU_3128245_0_0_1"/>
<dbReference type="EnsemblProtists" id="EOD41867">
    <property type="protein sequence ID" value="EOD41867"/>
    <property type="gene ID" value="EMIHUDRAFT_194433"/>
</dbReference>
<protein>
    <submittedName>
        <fullName evidence="1">Uncharacterized protein</fullName>
    </submittedName>
</protein>
<organism evidence="1 2">
    <name type="scientific">Emiliania huxleyi (strain CCMP1516)</name>
    <dbReference type="NCBI Taxonomy" id="280463"/>
    <lineage>
        <taxon>Eukaryota</taxon>
        <taxon>Haptista</taxon>
        <taxon>Haptophyta</taxon>
        <taxon>Prymnesiophyceae</taxon>
        <taxon>Isochrysidales</taxon>
        <taxon>Noelaerhabdaceae</taxon>
        <taxon>Emiliania</taxon>
    </lineage>
</organism>
<dbReference type="KEGG" id="ehx:EMIHUDRAFT_194433"/>
<keyword evidence="2" id="KW-1185">Reference proteome</keyword>
<dbReference type="AlphaFoldDB" id="A0A0D3L1I2"/>
<reference evidence="1" key="2">
    <citation type="submission" date="2024-10" db="UniProtKB">
        <authorList>
            <consortium name="EnsemblProtists"/>
        </authorList>
    </citation>
    <scope>IDENTIFICATION</scope>
</reference>
<dbReference type="Proteomes" id="UP000013827">
    <property type="component" value="Unassembled WGS sequence"/>
</dbReference>
<name>A0A0D3L1I2_EMIH1</name>
<proteinExistence type="predicted"/>
<reference evidence="2" key="1">
    <citation type="journal article" date="2013" name="Nature">
        <title>Pan genome of the phytoplankton Emiliania underpins its global distribution.</title>
        <authorList>
            <person name="Read B.A."/>
            <person name="Kegel J."/>
            <person name="Klute M.J."/>
            <person name="Kuo A."/>
            <person name="Lefebvre S.C."/>
            <person name="Maumus F."/>
            <person name="Mayer C."/>
            <person name="Miller J."/>
            <person name="Monier A."/>
            <person name="Salamov A."/>
            <person name="Young J."/>
            <person name="Aguilar M."/>
            <person name="Claverie J.M."/>
            <person name="Frickenhaus S."/>
            <person name="Gonzalez K."/>
            <person name="Herman E.K."/>
            <person name="Lin Y.C."/>
            <person name="Napier J."/>
            <person name="Ogata H."/>
            <person name="Sarno A.F."/>
            <person name="Shmutz J."/>
            <person name="Schroeder D."/>
            <person name="de Vargas C."/>
            <person name="Verret F."/>
            <person name="von Dassow P."/>
            <person name="Valentin K."/>
            <person name="Van de Peer Y."/>
            <person name="Wheeler G."/>
            <person name="Dacks J.B."/>
            <person name="Delwiche C.F."/>
            <person name="Dyhrman S.T."/>
            <person name="Glockner G."/>
            <person name="John U."/>
            <person name="Richards T."/>
            <person name="Worden A.Z."/>
            <person name="Zhang X."/>
            <person name="Grigoriev I.V."/>
            <person name="Allen A.E."/>
            <person name="Bidle K."/>
            <person name="Borodovsky M."/>
            <person name="Bowler C."/>
            <person name="Brownlee C."/>
            <person name="Cock J.M."/>
            <person name="Elias M."/>
            <person name="Gladyshev V.N."/>
            <person name="Groth M."/>
            <person name="Guda C."/>
            <person name="Hadaegh A."/>
            <person name="Iglesias-Rodriguez M.D."/>
            <person name="Jenkins J."/>
            <person name="Jones B.M."/>
            <person name="Lawson T."/>
            <person name="Leese F."/>
            <person name="Lindquist E."/>
            <person name="Lobanov A."/>
            <person name="Lomsadze A."/>
            <person name="Malik S.B."/>
            <person name="Marsh M.E."/>
            <person name="Mackinder L."/>
            <person name="Mock T."/>
            <person name="Mueller-Roeber B."/>
            <person name="Pagarete A."/>
            <person name="Parker M."/>
            <person name="Probert I."/>
            <person name="Quesneville H."/>
            <person name="Raines C."/>
            <person name="Rensing S.A."/>
            <person name="Riano-Pachon D.M."/>
            <person name="Richier S."/>
            <person name="Rokitta S."/>
            <person name="Shiraiwa Y."/>
            <person name="Soanes D.M."/>
            <person name="van der Giezen M."/>
            <person name="Wahlund T.M."/>
            <person name="Williams B."/>
            <person name="Wilson W."/>
            <person name="Wolfe G."/>
            <person name="Wurch L.L."/>
        </authorList>
    </citation>
    <scope>NUCLEOTIDE SEQUENCE</scope>
</reference>